<proteinExistence type="predicted"/>
<comment type="caution">
    <text evidence="2">The sequence shown here is derived from an EMBL/GenBank/DDBJ whole genome shotgun (WGS) entry which is preliminary data.</text>
</comment>
<gene>
    <name evidence="2" type="ORF">CRENBAI_021207</name>
</gene>
<feature type="compositionally biased region" description="Basic and acidic residues" evidence="1">
    <location>
        <begin position="1"/>
        <end position="16"/>
    </location>
</feature>
<dbReference type="AlphaFoldDB" id="A0AAV9REX1"/>
<accession>A0AAV9REX1</accession>
<feature type="compositionally biased region" description="Pro residues" evidence="1">
    <location>
        <begin position="22"/>
        <end position="33"/>
    </location>
</feature>
<sequence length="102" mass="11374">MRGERGEEDRWGRDPEEAPLLRLPPSPSRPPPVIAGSHRKGPLRENLSSSQLLLLFERSGLLLLLLSMRGQKVSFVLPRYLLPEAAPNLLKTSWSGGRIPTL</sequence>
<name>A0AAV9REX1_9TELE</name>
<dbReference type="Proteomes" id="UP001311232">
    <property type="component" value="Unassembled WGS sequence"/>
</dbReference>
<organism evidence="2 3">
    <name type="scientific">Crenichthys baileyi</name>
    <name type="common">White River springfish</name>
    <dbReference type="NCBI Taxonomy" id="28760"/>
    <lineage>
        <taxon>Eukaryota</taxon>
        <taxon>Metazoa</taxon>
        <taxon>Chordata</taxon>
        <taxon>Craniata</taxon>
        <taxon>Vertebrata</taxon>
        <taxon>Euteleostomi</taxon>
        <taxon>Actinopterygii</taxon>
        <taxon>Neopterygii</taxon>
        <taxon>Teleostei</taxon>
        <taxon>Neoteleostei</taxon>
        <taxon>Acanthomorphata</taxon>
        <taxon>Ovalentaria</taxon>
        <taxon>Atherinomorphae</taxon>
        <taxon>Cyprinodontiformes</taxon>
        <taxon>Goodeidae</taxon>
        <taxon>Crenichthys</taxon>
    </lineage>
</organism>
<evidence type="ECO:0000313" key="3">
    <source>
        <dbReference type="Proteomes" id="UP001311232"/>
    </source>
</evidence>
<dbReference type="EMBL" id="JAHHUM010002023">
    <property type="protein sequence ID" value="KAK5607459.1"/>
    <property type="molecule type" value="Genomic_DNA"/>
</dbReference>
<evidence type="ECO:0000256" key="1">
    <source>
        <dbReference type="SAM" id="MobiDB-lite"/>
    </source>
</evidence>
<evidence type="ECO:0000313" key="2">
    <source>
        <dbReference type="EMBL" id="KAK5607459.1"/>
    </source>
</evidence>
<protein>
    <submittedName>
        <fullName evidence="2">Uncharacterized protein</fullName>
    </submittedName>
</protein>
<keyword evidence="3" id="KW-1185">Reference proteome</keyword>
<feature type="region of interest" description="Disordered" evidence="1">
    <location>
        <begin position="1"/>
        <end position="42"/>
    </location>
</feature>
<reference evidence="2 3" key="1">
    <citation type="submission" date="2021-06" db="EMBL/GenBank/DDBJ databases">
        <authorList>
            <person name="Palmer J.M."/>
        </authorList>
    </citation>
    <scope>NUCLEOTIDE SEQUENCE [LARGE SCALE GENOMIC DNA]</scope>
    <source>
        <strain evidence="2 3">MEX-2019</strain>
        <tissue evidence="2">Muscle</tissue>
    </source>
</reference>